<evidence type="ECO:0000313" key="7">
    <source>
        <dbReference type="Proteomes" id="UP000019384"/>
    </source>
</evidence>
<evidence type="ECO:0000256" key="1">
    <source>
        <dbReference type="ARBA" id="ARBA00004604"/>
    </source>
</evidence>
<feature type="compositionally biased region" description="Acidic residues" evidence="4">
    <location>
        <begin position="117"/>
        <end position="127"/>
    </location>
</feature>
<evidence type="ECO:0000259" key="5">
    <source>
        <dbReference type="PROSITE" id="PS51366"/>
    </source>
</evidence>
<name>W6MML1_9ASCO</name>
<dbReference type="PROSITE" id="PS51366">
    <property type="entry name" value="MI"/>
    <property type="match status" value="1"/>
</dbReference>
<dbReference type="AlphaFoldDB" id="W6MML1"/>
<dbReference type="GO" id="GO:0032040">
    <property type="term" value="C:small-subunit processome"/>
    <property type="evidence" value="ECO:0007669"/>
    <property type="project" value="EnsemblFungi"/>
</dbReference>
<keyword evidence="7" id="KW-1185">Reference proteome</keyword>
<accession>W6MML1</accession>
<dbReference type="GeneID" id="34520826"/>
<evidence type="ECO:0000313" key="6">
    <source>
        <dbReference type="EMBL" id="CDK27443.1"/>
    </source>
</evidence>
<dbReference type="Pfam" id="PF02854">
    <property type="entry name" value="MIF4G"/>
    <property type="match status" value="1"/>
</dbReference>
<dbReference type="STRING" id="1382522.W6MML1"/>
<feature type="compositionally biased region" description="Basic and acidic residues" evidence="4">
    <location>
        <begin position="46"/>
        <end position="60"/>
    </location>
</feature>
<dbReference type="GO" id="GO:0097078">
    <property type="term" value="C:FAL1-SGD1 complex"/>
    <property type="evidence" value="ECO:0007669"/>
    <property type="project" value="EnsemblFungi"/>
</dbReference>
<dbReference type="PANTHER" id="PTHR18034">
    <property type="entry name" value="CELL CYCLE CONTROL PROTEIN CWF22-RELATED"/>
    <property type="match status" value="1"/>
</dbReference>
<feature type="compositionally biased region" description="Basic and acidic residues" evidence="4">
    <location>
        <begin position="205"/>
        <end position="229"/>
    </location>
</feature>
<dbReference type="InterPro" id="IPR016024">
    <property type="entry name" value="ARM-type_fold"/>
</dbReference>
<dbReference type="PANTHER" id="PTHR18034:SF4">
    <property type="entry name" value="NUCLEOLAR MIF4G DOMAIN-CONTAINING PROTEIN 1"/>
    <property type="match status" value="1"/>
</dbReference>
<feature type="region of interest" description="Disordered" evidence="4">
    <location>
        <begin position="285"/>
        <end position="368"/>
    </location>
</feature>
<dbReference type="RefSeq" id="XP_022459438.1">
    <property type="nucleotide sequence ID" value="XM_022601835.1"/>
</dbReference>
<gene>
    <name evidence="6" type="ORF">KUCA_T00003421001</name>
</gene>
<comment type="subcellular location">
    <subcellularLocation>
        <location evidence="1">Nucleus</location>
        <location evidence="1">Nucleolus</location>
    </subcellularLocation>
</comment>
<evidence type="ECO:0000256" key="2">
    <source>
        <dbReference type="ARBA" id="ARBA00006856"/>
    </source>
</evidence>
<organism evidence="6 7">
    <name type="scientific">Kuraishia capsulata CBS 1993</name>
    <dbReference type="NCBI Taxonomy" id="1382522"/>
    <lineage>
        <taxon>Eukaryota</taxon>
        <taxon>Fungi</taxon>
        <taxon>Dikarya</taxon>
        <taxon>Ascomycota</taxon>
        <taxon>Saccharomycotina</taxon>
        <taxon>Pichiomycetes</taxon>
        <taxon>Pichiales</taxon>
        <taxon>Pichiaceae</taxon>
        <taxon>Kuraishia</taxon>
    </lineage>
</organism>
<dbReference type="Pfam" id="PF02847">
    <property type="entry name" value="MA3"/>
    <property type="match status" value="1"/>
</dbReference>
<dbReference type="InterPro" id="IPR050781">
    <property type="entry name" value="CWC22_splicing_factor"/>
</dbReference>
<keyword evidence="3" id="KW-0539">Nucleus</keyword>
<protein>
    <recommendedName>
        <fullName evidence="5">MI domain-containing protein</fullName>
    </recommendedName>
</protein>
<feature type="compositionally biased region" description="Acidic residues" evidence="4">
    <location>
        <begin position="340"/>
        <end position="350"/>
    </location>
</feature>
<dbReference type="SUPFAM" id="SSF48371">
    <property type="entry name" value="ARM repeat"/>
    <property type="match status" value="1"/>
</dbReference>
<dbReference type="GO" id="GO:0000462">
    <property type="term" value="P:maturation of SSU-rRNA from tricistronic rRNA transcript (SSU-rRNA, 5.8S rRNA, LSU-rRNA)"/>
    <property type="evidence" value="ECO:0007669"/>
    <property type="project" value="EnsemblFungi"/>
</dbReference>
<feature type="compositionally biased region" description="Acidic residues" evidence="4">
    <location>
        <begin position="169"/>
        <end position="190"/>
    </location>
</feature>
<dbReference type="SMART" id="SM00544">
    <property type="entry name" value="MA3"/>
    <property type="match status" value="1"/>
</dbReference>
<reference evidence="6" key="1">
    <citation type="submission" date="2013-12" db="EMBL/GenBank/DDBJ databases">
        <authorList>
            <person name="Genoscope - CEA"/>
        </authorList>
    </citation>
    <scope>NUCLEOTIDE SEQUENCE</scope>
    <source>
        <strain evidence="6">CBS 1993</strain>
    </source>
</reference>
<dbReference type="Gene3D" id="1.25.40.180">
    <property type="match status" value="1"/>
</dbReference>
<dbReference type="SMART" id="SM00543">
    <property type="entry name" value="MIF4G"/>
    <property type="match status" value="1"/>
</dbReference>
<feature type="region of interest" description="Disordered" evidence="4">
    <location>
        <begin position="143"/>
        <end position="256"/>
    </location>
</feature>
<dbReference type="OrthoDB" id="361797at2759"/>
<dbReference type="GO" id="GO:0003723">
    <property type="term" value="F:RNA binding"/>
    <property type="evidence" value="ECO:0007669"/>
    <property type="project" value="InterPro"/>
</dbReference>
<sequence length="926" mass="104569">MAKPKEIHSIRIPGSILDQIRNREESGVYDEDTSRFGGPTKKRKKETGTRKDLRKAERETKKRKRSQKTEKPIKVKPKEKKQPVKLKGILKPSKPVAIVQDSGFEDSDSEISTATEFSDEGFSEGEELTEEATWEALAKLKASKMPKAPVHTQEELVSESEIESGSFEEFGDSEDDWAEFESDNDPETVDDTYAALAALKAKKSKNLEEPKKETKDAKMEKAEKAEKPGKSKKQRKEKSLTKAEVYDDPSILDGVDDDLDYYAKKLGTKASARLDKAGDDDIIGGLLDGLDLDFGDENAERGDSESDGENPFSSDDEINESDFDDEEFDEEDRELLREMEEVEDDSGSEDDGPKIKENPYIAPGARSATSKYVPPALRRLQNSSDHSEELKKITRSIRGPLNRMSETTIPHTVNELNGTYNDNPRQLTTEAFTNLILETVSVPNRLLDNYVMLYSCITVALFKLQGPDFGAHILQTAVEKLERFFTGEVVQQGKESLNLMAFLSYSYNFGLFGSKLIYDIVEKRLIAEINELNIELLLKVVKTCGTKMRTDDPSSLKEIILSLTKKVTETEKSTGIKAAPRARFLIDTVTNLKNNKIRDADDESSSNLFVRLKKAVGSIKGSASSEVMQVSFQDILDVDKKGKWWLVGAAWKGNDKTEDEPSVNINVMEDYLDSAEPNWLELAKEQRMNTDIRRAIFVSIMSANDFMDSFDKLEKLQLKKQQEREIINIVLHCVSMETVYNPYYGFLAKKLCEKHSLKKTFQFNLWDFLKDLEDEDEGKDELTLDTGALENDSLPLHKILNTGRLFGFLIAQGCLPLNVLRTVNFLTASTNTKLFVEILLISYFDQIANASKKHSSKMHAAEAQYDERELLQSLGKCKEQPVLLKGLQFFIQDTIAKSDLIKGKHQKKRVAWASQTMSDMIELMAE</sequence>
<proteinExistence type="inferred from homology"/>
<dbReference type="Proteomes" id="UP000019384">
    <property type="component" value="Unassembled WGS sequence"/>
</dbReference>
<feature type="compositionally biased region" description="Acidic residues" evidence="4">
    <location>
        <begin position="314"/>
        <end position="333"/>
    </location>
</feature>
<reference evidence="6" key="2">
    <citation type="submission" date="2014-02" db="EMBL/GenBank/DDBJ databases">
        <title>Complete DNA sequence of /Kuraishia capsulata/ illustrates novel genomic features among budding yeasts (/Saccharomycotina/).</title>
        <authorList>
            <person name="Morales L."/>
            <person name="Noel B."/>
            <person name="Porcel B."/>
            <person name="Marcet-Houben M."/>
            <person name="Hullo M-F."/>
            <person name="Sacerdot C."/>
            <person name="Tekaia F."/>
            <person name="Leh-Louis V."/>
            <person name="Despons L."/>
            <person name="Khanna V."/>
            <person name="Aury J-M."/>
            <person name="Barbe V."/>
            <person name="Couloux A."/>
            <person name="Labadie K."/>
            <person name="Pelletier E."/>
            <person name="Souciet J-L."/>
            <person name="Boekhout T."/>
            <person name="Gabaldon T."/>
            <person name="Wincker P."/>
            <person name="Dujon B."/>
        </authorList>
    </citation>
    <scope>NUCLEOTIDE SEQUENCE</scope>
    <source>
        <strain evidence="6">CBS 1993</strain>
    </source>
</reference>
<dbReference type="InterPro" id="IPR003891">
    <property type="entry name" value="Initiation_fac_eIF4g_MI"/>
</dbReference>
<feature type="region of interest" description="Disordered" evidence="4">
    <location>
        <begin position="1"/>
        <end position="127"/>
    </location>
</feature>
<evidence type="ECO:0000256" key="3">
    <source>
        <dbReference type="ARBA" id="ARBA00023242"/>
    </source>
</evidence>
<dbReference type="GO" id="GO:0006972">
    <property type="term" value="P:hyperosmotic response"/>
    <property type="evidence" value="ECO:0007669"/>
    <property type="project" value="EnsemblFungi"/>
</dbReference>
<dbReference type="EMBL" id="HG793128">
    <property type="protein sequence ID" value="CDK27443.1"/>
    <property type="molecule type" value="Genomic_DNA"/>
</dbReference>
<evidence type="ECO:0000256" key="4">
    <source>
        <dbReference type="SAM" id="MobiDB-lite"/>
    </source>
</evidence>
<dbReference type="InterPro" id="IPR003890">
    <property type="entry name" value="MIF4G-like_typ-3"/>
</dbReference>
<dbReference type="HOGENOM" id="CLU_006786_2_0_1"/>
<comment type="similarity">
    <text evidence="2">Belongs to the CWC22 family.</text>
</comment>
<feature type="domain" description="MI" evidence="5">
    <location>
        <begin position="691"/>
        <end position="825"/>
    </location>
</feature>